<organism evidence="2 3">
    <name type="scientific">Natronorubrum halalkaliphilum</name>
    <dbReference type="NCBI Taxonomy" id="2691917"/>
    <lineage>
        <taxon>Archaea</taxon>
        <taxon>Methanobacteriati</taxon>
        <taxon>Methanobacteriota</taxon>
        <taxon>Stenosarchaea group</taxon>
        <taxon>Halobacteria</taxon>
        <taxon>Halobacteriales</taxon>
        <taxon>Natrialbaceae</taxon>
        <taxon>Natronorubrum</taxon>
    </lineage>
</organism>
<evidence type="ECO:0000313" key="3">
    <source>
        <dbReference type="Proteomes" id="UP000434101"/>
    </source>
</evidence>
<keyword evidence="1" id="KW-0812">Transmembrane</keyword>
<evidence type="ECO:0000256" key="1">
    <source>
        <dbReference type="SAM" id="Phobius"/>
    </source>
</evidence>
<comment type="caution">
    <text evidence="2">The sequence shown here is derived from an EMBL/GenBank/DDBJ whole genome shotgun (WGS) entry which is preliminary data.</text>
</comment>
<keyword evidence="1" id="KW-1133">Transmembrane helix</keyword>
<dbReference type="Proteomes" id="UP000434101">
    <property type="component" value="Unassembled WGS sequence"/>
</dbReference>
<dbReference type="AlphaFoldDB" id="A0A6B0VL71"/>
<accession>A0A6B0VL71</accession>
<evidence type="ECO:0008006" key="4">
    <source>
        <dbReference type="Google" id="ProtNLM"/>
    </source>
</evidence>
<proteinExistence type="predicted"/>
<dbReference type="RefSeq" id="WP_160064213.1">
    <property type="nucleotide sequence ID" value="NZ_WUYX01000026.1"/>
</dbReference>
<dbReference type="OrthoDB" id="2572at2157"/>
<name>A0A6B0VL71_9EURY</name>
<dbReference type="EMBL" id="WUYX01000026">
    <property type="protein sequence ID" value="MXV61923.1"/>
    <property type="molecule type" value="Genomic_DNA"/>
</dbReference>
<feature type="transmembrane region" description="Helical" evidence="1">
    <location>
        <begin position="49"/>
        <end position="72"/>
    </location>
</feature>
<protein>
    <recommendedName>
        <fullName evidence="4">C2H2-type domain-containing protein</fullName>
    </recommendedName>
</protein>
<sequence length="211" mass="22913">MPTQCSYCGDPVSDDEYERHLDRAHADELTAIDRRRVNLSSGGSKRRNLALYAGASLVLALFLVGYAAVFLAPGTAASSAAVQPDADREIHEHGTIDVQYDETVVAFDDPQYAELDECFHFHEYDNGDVWHTHCENVTIEYALETLGMTITAEEFAVNGQTFSERDGDTISVTVNGGPVDPQAYVLEGVESVDDAQAGVGDHVEIVVKSGD</sequence>
<gene>
    <name evidence="2" type="ORF">GS429_07610</name>
</gene>
<evidence type="ECO:0000313" key="2">
    <source>
        <dbReference type="EMBL" id="MXV61923.1"/>
    </source>
</evidence>
<keyword evidence="1" id="KW-0472">Membrane</keyword>
<keyword evidence="3" id="KW-1185">Reference proteome</keyword>
<reference evidence="2 3" key="1">
    <citation type="submission" date="2020-01" db="EMBL/GenBank/DDBJ databases">
        <title>Natronorubrum sp. JWXQ-INN 674 isolated from Inner Mongolia Autonomous Region of China.</title>
        <authorList>
            <person name="Xue Q."/>
        </authorList>
    </citation>
    <scope>NUCLEOTIDE SEQUENCE [LARGE SCALE GENOMIC DNA]</scope>
    <source>
        <strain evidence="2 3">JWXQ-INN-674</strain>
    </source>
</reference>